<sequence>MLKGALTKNENVVVKQPIQIEVGGGRWPVLEPRHLRDQVGFGAHHTIHSEPFLALTDEEKAIIHEALMLYDFVDAANGDSSGDDIRVDDAEAKICLKECLHHDAVAELKDLQGEDGTGEEHQRERKERKLDNVIGVGGVCVMLLREGRGKAAESGIKLPAVVAENGEIDMVLVVQ</sequence>
<proteinExistence type="predicted"/>
<reference evidence="2" key="1">
    <citation type="journal article" date="2015" name="Proc. Natl. Acad. Sci. U.S.A.">
        <title>Genome sequencing of adzuki bean (Vigna angularis) provides insight into high starch and low fat accumulation and domestication.</title>
        <authorList>
            <person name="Yang K."/>
            <person name="Tian Z."/>
            <person name="Chen C."/>
            <person name="Luo L."/>
            <person name="Zhao B."/>
            <person name="Wang Z."/>
            <person name="Yu L."/>
            <person name="Li Y."/>
            <person name="Sun Y."/>
            <person name="Li W."/>
            <person name="Chen Y."/>
            <person name="Li Y."/>
            <person name="Zhang Y."/>
            <person name="Ai D."/>
            <person name="Zhao J."/>
            <person name="Shang C."/>
            <person name="Ma Y."/>
            <person name="Wu B."/>
            <person name="Wang M."/>
            <person name="Gao L."/>
            <person name="Sun D."/>
            <person name="Zhang P."/>
            <person name="Guo F."/>
            <person name="Wang W."/>
            <person name="Li Y."/>
            <person name="Wang J."/>
            <person name="Varshney R.K."/>
            <person name="Wang J."/>
            <person name="Ling H.Q."/>
            <person name="Wan P."/>
        </authorList>
    </citation>
    <scope>NUCLEOTIDE SEQUENCE</scope>
    <source>
        <strain evidence="2">cv. Jingnong 6</strain>
    </source>
</reference>
<dbReference type="AlphaFoldDB" id="A0A0L9TUZ4"/>
<accession>A0A0L9TUZ4</accession>
<gene>
    <name evidence="1" type="ORF">LR48_Vigan02g056300</name>
</gene>
<organism evidence="1 2">
    <name type="scientific">Phaseolus angularis</name>
    <name type="common">Azuki bean</name>
    <name type="synonym">Vigna angularis</name>
    <dbReference type="NCBI Taxonomy" id="3914"/>
    <lineage>
        <taxon>Eukaryota</taxon>
        <taxon>Viridiplantae</taxon>
        <taxon>Streptophyta</taxon>
        <taxon>Embryophyta</taxon>
        <taxon>Tracheophyta</taxon>
        <taxon>Spermatophyta</taxon>
        <taxon>Magnoliopsida</taxon>
        <taxon>eudicotyledons</taxon>
        <taxon>Gunneridae</taxon>
        <taxon>Pentapetalae</taxon>
        <taxon>rosids</taxon>
        <taxon>fabids</taxon>
        <taxon>Fabales</taxon>
        <taxon>Fabaceae</taxon>
        <taxon>Papilionoideae</taxon>
        <taxon>50 kb inversion clade</taxon>
        <taxon>NPAAA clade</taxon>
        <taxon>indigoferoid/millettioid clade</taxon>
        <taxon>Phaseoleae</taxon>
        <taxon>Vigna</taxon>
    </lineage>
</organism>
<protein>
    <submittedName>
        <fullName evidence="1">Uncharacterized protein</fullName>
    </submittedName>
</protein>
<evidence type="ECO:0000313" key="1">
    <source>
        <dbReference type="EMBL" id="KOM34413.1"/>
    </source>
</evidence>
<dbReference type="Proteomes" id="UP000053144">
    <property type="component" value="Chromosome 2"/>
</dbReference>
<evidence type="ECO:0000313" key="2">
    <source>
        <dbReference type="Proteomes" id="UP000053144"/>
    </source>
</evidence>
<dbReference type="EMBL" id="CM003372">
    <property type="protein sequence ID" value="KOM34413.1"/>
    <property type="molecule type" value="Genomic_DNA"/>
</dbReference>
<dbReference type="Gramene" id="KOM34413">
    <property type="protein sequence ID" value="KOM34413"/>
    <property type="gene ID" value="LR48_Vigan02g056300"/>
</dbReference>
<name>A0A0L9TUZ4_PHAAN</name>